<dbReference type="PROSITE" id="PS50294">
    <property type="entry name" value="WD_REPEATS_REGION"/>
    <property type="match status" value="1"/>
</dbReference>
<feature type="signal peptide" evidence="4">
    <location>
        <begin position="1"/>
        <end position="19"/>
    </location>
</feature>
<feature type="chain" id="PRO_5011010318" evidence="4">
    <location>
        <begin position="20"/>
        <end position="347"/>
    </location>
</feature>
<dbReference type="Gene3D" id="2.130.10.10">
    <property type="entry name" value="YVTN repeat-like/Quinoprotein amine dehydrogenase"/>
    <property type="match status" value="2"/>
</dbReference>
<feature type="repeat" description="WD" evidence="3">
    <location>
        <begin position="162"/>
        <end position="203"/>
    </location>
</feature>
<keyword evidence="2" id="KW-0677">Repeat</keyword>
<keyword evidence="6" id="KW-1185">Reference proteome</keyword>
<gene>
    <name evidence="5" type="ORF">SAMN06297229_2010</name>
</gene>
<feature type="repeat" description="WD" evidence="3">
    <location>
        <begin position="247"/>
        <end position="288"/>
    </location>
</feature>
<evidence type="ECO:0000313" key="5">
    <source>
        <dbReference type="EMBL" id="SMQ80099.1"/>
    </source>
</evidence>
<dbReference type="AlphaFoldDB" id="A0A1Y6FWE4"/>
<accession>A0A1Y6FWE4</accession>
<dbReference type="EMBL" id="FXWH01000002">
    <property type="protein sequence ID" value="SMQ80099.1"/>
    <property type="molecule type" value="Genomic_DNA"/>
</dbReference>
<proteinExistence type="predicted"/>
<organism evidence="5 6">
    <name type="scientific">Pseudidiomarina planktonica</name>
    <dbReference type="NCBI Taxonomy" id="1323738"/>
    <lineage>
        <taxon>Bacteria</taxon>
        <taxon>Pseudomonadati</taxon>
        <taxon>Pseudomonadota</taxon>
        <taxon>Gammaproteobacteria</taxon>
        <taxon>Alteromonadales</taxon>
        <taxon>Idiomarinaceae</taxon>
        <taxon>Pseudidiomarina</taxon>
    </lineage>
</organism>
<dbReference type="PROSITE" id="PS50082">
    <property type="entry name" value="WD_REPEATS_2"/>
    <property type="match status" value="2"/>
</dbReference>
<dbReference type="PROSITE" id="PS51257">
    <property type="entry name" value="PROKAR_LIPOPROTEIN"/>
    <property type="match status" value="1"/>
</dbReference>
<sequence>MKALFISCCCLLITACAPAPEKIWQRSADGNRSYVADIANDASFSVTSSDGQELIMWHRDEARPRYRMQQEQSEINQLIAVDISADGQVIAAASKENFALWDTNTGELQGYWRIQQEPNNEPGQRTQITSIVVSKKGDVLAMGLNTGKVIIFNPRSGRRLEMLAHTDYITSLAISPNGKYLLSGSYDGTALLWNTDTAAFLQRVEEAQPIMQVALDANGRWFFTADRSDEASIWSVMTGEQQAKLQFNDRKRIFSSARFSHDGNFLLTGTPSRMIEIWDTESGDRIRRIEVSVPPGQRPTSATVLAVAIDPNQQTLWSENSSGIAELWQLRDVMPNPANSQTTPETP</sequence>
<name>A0A1Y6FWE4_9GAMM</name>
<keyword evidence="1 3" id="KW-0853">WD repeat</keyword>
<dbReference type="Proteomes" id="UP000194450">
    <property type="component" value="Unassembled WGS sequence"/>
</dbReference>
<reference evidence="6" key="1">
    <citation type="submission" date="2017-04" db="EMBL/GenBank/DDBJ databases">
        <authorList>
            <person name="Varghese N."/>
            <person name="Submissions S."/>
        </authorList>
    </citation>
    <scope>NUCLEOTIDE SEQUENCE [LARGE SCALE GENOMIC DNA]</scope>
</reference>
<dbReference type="SUPFAM" id="SSF50998">
    <property type="entry name" value="Quinoprotein alcohol dehydrogenase-like"/>
    <property type="match status" value="1"/>
</dbReference>
<dbReference type="InterPro" id="IPR001680">
    <property type="entry name" value="WD40_rpt"/>
</dbReference>
<dbReference type="InterPro" id="IPR015943">
    <property type="entry name" value="WD40/YVTN_repeat-like_dom_sf"/>
</dbReference>
<evidence type="ECO:0000313" key="6">
    <source>
        <dbReference type="Proteomes" id="UP000194450"/>
    </source>
</evidence>
<evidence type="ECO:0000256" key="4">
    <source>
        <dbReference type="SAM" id="SignalP"/>
    </source>
</evidence>
<protein>
    <submittedName>
        <fullName evidence="5">PQQ-like domain-containing protein</fullName>
    </submittedName>
</protein>
<evidence type="ECO:0000256" key="1">
    <source>
        <dbReference type="ARBA" id="ARBA00022574"/>
    </source>
</evidence>
<dbReference type="InterPro" id="IPR011047">
    <property type="entry name" value="Quinoprotein_ADH-like_sf"/>
</dbReference>
<evidence type="ECO:0000256" key="2">
    <source>
        <dbReference type="ARBA" id="ARBA00022737"/>
    </source>
</evidence>
<dbReference type="InterPro" id="IPR019775">
    <property type="entry name" value="WD40_repeat_CS"/>
</dbReference>
<dbReference type="SMART" id="SM00320">
    <property type="entry name" value="WD40"/>
    <property type="match status" value="5"/>
</dbReference>
<dbReference type="Pfam" id="PF00400">
    <property type="entry name" value="WD40"/>
    <property type="match status" value="2"/>
</dbReference>
<dbReference type="PANTHER" id="PTHR44019">
    <property type="entry name" value="WD REPEAT-CONTAINING PROTEIN 55"/>
    <property type="match status" value="1"/>
</dbReference>
<evidence type="ECO:0000256" key="3">
    <source>
        <dbReference type="PROSITE-ProRule" id="PRU00221"/>
    </source>
</evidence>
<dbReference type="InterPro" id="IPR050505">
    <property type="entry name" value="WDR55/POC1"/>
</dbReference>
<dbReference type="PROSITE" id="PS00678">
    <property type="entry name" value="WD_REPEATS_1"/>
    <property type="match status" value="1"/>
</dbReference>
<dbReference type="PANTHER" id="PTHR44019:SF8">
    <property type="entry name" value="POC1 CENTRIOLAR PROTEIN HOMOLOG"/>
    <property type="match status" value="1"/>
</dbReference>
<keyword evidence="4" id="KW-0732">Signal</keyword>